<evidence type="ECO:0000256" key="1">
    <source>
        <dbReference type="SAM" id="MobiDB-lite"/>
    </source>
</evidence>
<organism evidence="2 3">
    <name type="scientific">Oryza meyeriana var. granulata</name>
    <dbReference type="NCBI Taxonomy" id="110450"/>
    <lineage>
        <taxon>Eukaryota</taxon>
        <taxon>Viridiplantae</taxon>
        <taxon>Streptophyta</taxon>
        <taxon>Embryophyta</taxon>
        <taxon>Tracheophyta</taxon>
        <taxon>Spermatophyta</taxon>
        <taxon>Magnoliopsida</taxon>
        <taxon>Liliopsida</taxon>
        <taxon>Poales</taxon>
        <taxon>Poaceae</taxon>
        <taxon>BOP clade</taxon>
        <taxon>Oryzoideae</taxon>
        <taxon>Oryzeae</taxon>
        <taxon>Oryzinae</taxon>
        <taxon>Oryza</taxon>
        <taxon>Oryza meyeriana</taxon>
    </lineage>
</organism>
<sequence>MVTAKAAVKTTTAADPGPVQPQDVERGRGGRQASGVGLEGKCSAARTVAPMMDGYASFLILKLP</sequence>
<reference evidence="2 3" key="1">
    <citation type="submission" date="2019-11" db="EMBL/GenBank/DDBJ databases">
        <title>Whole genome sequence of Oryza granulata.</title>
        <authorList>
            <person name="Li W."/>
        </authorList>
    </citation>
    <scope>NUCLEOTIDE SEQUENCE [LARGE SCALE GENOMIC DNA]</scope>
    <source>
        <strain evidence="3">cv. Menghai</strain>
        <tissue evidence="2">Leaf</tissue>
    </source>
</reference>
<dbReference type="EMBL" id="SPHZ02000002">
    <property type="protein sequence ID" value="KAF0930416.1"/>
    <property type="molecule type" value="Genomic_DNA"/>
</dbReference>
<gene>
    <name evidence="2" type="ORF">E2562_032297</name>
</gene>
<comment type="caution">
    <text evidence="2">The sequence shown here is derived from an EMBL/GenBank/DDBJ whole genome shotgun (WGS) entry which is preliminary data.</text>
</comment>
<dbReference type="AlphaFoldDB" id="A0A6G1F0J7"/>
<dbReference type="Proteomes" id="UP000479710">
    <property type="component" value="Unassembled WGS sequence"/>
</dbReference>
<name>A0A6G1F0J7_9ORYZ</name>
<keyword evidence="3" id="KW-1185">Reference proteome</keyword>
<evidence type="ECO:0000313" key="2">
    <source>
        <dbReference type="EMBL" id="KAF0930416.1"/>
    </source>
</evidence>
<accession>A0A6G1F0J7</accession>
<proteinExistence type="predicted"/>
<feature type="region of interest" description="Disordered" evidence="1">
    <location>
        <begin position="1"/>
        <end position="39"/>
    </location>
</feature>
<evidence type="ECO:0000313" key="3">
    <source>
        <dbReference type="Proteomes" id="UP000479710"/>
    </source>
</evidence>
<feature type="compositionally biased region" description="Low complexity" evidence="1">
    <location>
        <begin position="1"/>
        <end position="14"/>
    </location>
</feature>
<protein>
    <submittedName>
        <fullName evidence="2">Uncharacterized protein</fullName>
    </submittedName>
</protein>